<proteinExistence type="predicted"/>
<evidence type="ECO:0000313" key="1">
    <source>
        <dbReference type="EMBL" id="POW14494.1"/>
    </source>
</evidence>
<dbReference type="Proteomes" id="UP000239156">
    <property type="component" value="Unassembled WGS sequence"/>
</dbReference>
<dbReference type="VEuPathDB" id="FungiDB:PSTT_02968"/>
<sequence>MSVDRWVKIYNASRKRKTSTQCSRLDVLLTFHTLHQNTLQRTMKLLTYPRTTSILSYKMTTQKEVLCLPTPRTGFIS</sequence>
<keyword evidence="2" id="KW-1185">Reference proteome</keyword>
<accession>A0A2S4VY77</accession>
<dbReference type="AlphaFoldDB" id="A0A2S4VY77"/>
<gene>
    <name evidence="1" type="ORF">PSTT_02968</name>
</gene>
<organism evidence="1 2">
    <name type="scientific">Puccinia striiformis</name>
    <dbReference type="NCBI Taxonomy" id="27350"/>
    <lineage>
        <taxon>Eukaryota</taxon>
        <taxon>Fungi</taxon>
        <taxon>Dikarya</taxon>
        <taxon>Basidiomycota</taxon>
        <taxon>Pucciniomycotina</taxon>
        <taxon>Pucciniomycetes</taxon>
        <taxon>Pucciniales</taxon>
        <taxon>Pucciniaceae</taxon>
        <taxon>Puccinia</taxon>
    </lineage>
</organism>
<comment type="caution">
    <text evidence="1">The sequence shown here is derived from an EMBL/GenBank/DDBJ whole genome shotgun (WGS) entry which is preliminary data.</text>
</comment>
<evidence type="ECO:0000313" key="2">
    <source>
        <dbReference type="Proteomes" id="UP000239156"/>
    </source>
</evidence>
<protein>
    <submittedName>
        <fullName evidence="1">Uncharacterized protein</fullName>
    </submittedName>
</protein>
<name>A0A2S4VY77_9BASI</name>
<dbReference type="EMBL" id="PKSL01000018">
    <property type="protein sequence ID" value="POW14494.1"/>
    <property type="molecule type" value="Genomic_DNA"/>
</dbReference>
<reference evidence="1" key="1">
    <citation type="submission" date="2017-12" db="EMBL/GenBank/DDBJ databases">
        <title>Gene loss provides genomic basis for host adaptation in cereal stripe rust fungi.</title>
        <authorList>
            <person name="Xia C."/>
        </authorList>
    </citation>
    <scope>NUCLEOTIDE SEQUENCE [LARGE SCALE GENOMIC DNA]</scope>
    <source>
        <strain evidence="1">93-210</strain>
    </source>
</reference>